<evidence type="ECO:0000256" key="6">
    <source>
        <dbReference type="ARBA" id="ARBA00022741"/>
    </source>
</evidence>
<dbReference type="SMART" id="SM00864">
    <property type="entry name" value="Tubulin"/>
    <property type="match status" value="1"/>
</dbReference>
<evidence type="ECO:0000313" key="13">
    <source>
        <dbReference type="Proteomes" id="UP000078348"/>
    </source>
</evidence>
<evidence type="ECO:0000256" key="2">
    <source>
        <dbReference type="ARBA" id="ARBA00004267"/>
    </source>
</evidence>
<dbReference type="PRINTS" id="PR01161">
    <property type="entry name" value="TUBULIN"/>
</dbReference>
<dbReference type="Pfam" id="PF03953">
    <property type="entry name" value="Tubulin_C"/>
    <property type="match status" value="1"/>
</dbReference>
<dbReference type="InterPro" id="IPR003008">
    <property type="entry name" value="Tubulin_FtsZ_GTPase"/>
</dbReference>
<dbReference type="InterPro" id="IPR023123">
    <property type="entry name" value="Tubulin_C"/>
</dbReference>
<evidence type="ECO:0000256" key="9">
    <source>
        <dbReference type="RuleBase" id="RU000352"/>
    </source>
</evidence>
<dbReference type="InterPro" id="IPR017975">
    <property type="entry name" value="Tubulin_CS"/>
</dbReference>
<protein>
    <recommendedName>
        <fullName evidence="9">Tubulin gamma chain</fullName>
    </recommendedName>
</protein>
<name>A0A196SDK3_BLAHN</name>
<keyword evidence="4" id="KW-0963">Cytoplasm</keyword>
<dbReference type="InterPro" id="IPR002454">
    <property type="entry name" value="Gamma_tubulin"/>
</dbReference>
<evidence type="ECO:0000259" key="11">
    <source>
        <dbReference type="SMART" id="SM00865"/>
    </source>
</evidence>
<evidence type="ECO:0000256" key="5">
    <source>
        <dbReference type="ARBA" id="ARBA00022701"/>
    </source>
</evidence>
<comment type="function">
    <text evidence="1">Tubulin is the major constituent of microtubules. The gamma chain is found at microtubule organizing centers (MTOC) such as the spindle poles or the centrosome, suggesting that it is involved in the minus-end nucleation of microtubule assembly.</text>
</comment>
<comment type="function">
    <text evidence="9">Tubulin is the major constituent of microtubules, protein filaments consisting of alpha- and beta-tubulin heterodimers. Gamma-tubulin is a key component of the gamma-tubulin ring complex (gTuRC) which mediates microtubule nucleation. The gTuRC regulates the minus-end nucleation of alpha-beta tubulin heterodimers that grow into microtubule protafilaments, a critical step in centrosome duplication and spindle formation.</text>
</comment>
<evidence type="ECO:0000313" key="12">
    <source>
        <dbReference type="EMBL" id="OAO15088.1"/>
    </source>
</evidence>
<evidence type="ECO:0000256" key="8">
    <source>
        <dbReference type="ARBA" id="ARBA00023212"/>
    </source>
</evidence>
<dbReference type="Gene3D" id="3.40.50.1440">
    <property type="entry name" value="Tubulin/FtsZ, GTPase domain"/>
    <property type="match status" value="1"/>
</dbReference>
<dbReference type="InterPro" id="IPR018316">
    <property type="entry name" value="Tubulin/FtsZ_2-layer-sand-dom"/>
</dbReference>
<evidence type="ECO:0000256" key="3">
    <source>
        <dbReference type="ARBA" id="ARBA00009636"/>
    </source>
</evidence>
<dbReference type="Gene3D" id="1.10.287.600">
    <property type="entry name" value="Helix hairpin bin"/>
    <property type="match status" value="1"/>
</dbReference>
<keyword evidence="7 9" id="KW-0342">GTP-binding</keyword>
<evidence type="ECO:0000256" key="1">
    <source>
        <dbReference type="ARBA" id="ARBA00004079"/>
    </source>
</evidence>
<dbReference type="GO" id="GO:0005525">
    <property type="term" value="F:GTP binding"/>
    <property type="evidence" value="ECO:0007669"/>
    <property type="project" value="UniProtKB-UniRule"/>
</dbReference>
<dbReference type="SUPFAM" id="SSF55307">
    <property type="entry name" value="Tubulin C-terminal domain-like"/>
    <property type="match status" value="1"/>
</dbReference>
<feature type="domain" description="Tubulin/FtsZ GTPase" evidence="10">
    <location>
        <begin position="48"/>
        <end position="247"/>
    </location>
</feature>
<dbReference type="CDD" id="cd02188">
    <property type="entry name" value="gamma_tubulin"/>
    <property type="match status" value="1"/>
</dbReference>
<comment type="subcellular location">
    <subcellularLocation>
        <location evidence="2">Cytoplasm</location>
        <location evidence="2">Cytoskeleton</location>
        <location evidence="2">Microtubule organizing center</location>
    </subcellularLocation>
</comment>
<feature type="domain" description="Tubulin/FtsZ 2-layer sandwich" evidence="11">
    <location>
        <begin position="249"/>
        <end position="390"/>
    </location>
</feature>
<dbReference type="GO" id="GO:0000930">
    <property type="term" value="C:gamma-tubulin complex"/>
    <property type="evidence" value="ECO:0007669"/>
    <property type="project" value="InterPro"/>
</dbReference>
<dbReference type="PROSITE" id="PS00227">
    <property type="entry name" value="TUBULIN"/>
    <property type="match status" value="1"/>
</dbReference>
<accession>A0A196SDK3</accession>
<dbReference type="AlphaFoldDB" id="A0A196SDK3"/>
<evidence type="ECO:0000259" key="10">
    <source>
        <dbReference type="SMART" id="SM00864"/>
    </source>
</evidence>
<proteinExistence type="inferred from homology"/>
<keyword evidence="6 9" id="KW-0547">Nucleotide-binding</keyword>
<comment type="similarity">
    <text evidence="3 9">Belongs to the tubulin family.</text>
</comment>
<dbReference type="InterPro" id="IPR037103">
    <property type="entry name" value="Tubulin/FtsZ-like_C"/>
</dbReference>
<dbReference type="Gene3D" id="3.30.1330.20">
    <property type="entry name" value="Tubulin/FtsZ, C-terminal domain"/>
    <property type="match status" value="1"/>
</dbReference>
<keyword evidence="8" id="KW-0206">Cytoskeleton</keyword>
<dbReference type="Pfam" id="PF00091">
    <property type="entry name" value="Tubulin"/>
    <property type="match status" value="1"/>
</dbReference>
<dbReference type="Proteomes" id="UP000078348">
    <property type="component" value="Unassembled WGS sequence"/>
</dbReference>
<comment type="caution">
    <text evidence="12">The sequence shown here is derived from an EMBL/GenBank/DDBJ whole genome shotgun (WGS) entry which is preliminary data.</text>
</comment>
<dbReference type="InterPro" id="IPR008280">
    <property type="entry name" value="Tub_FtsZ_C"/>
</dbReference>
<evidence type="ECO:0000256" key="4">
    <source>
        <dbReference type="ARBA" id="ARBA00022490"/>
    </source>
</evidence>
<dbReference type="SUPFAM" id="SSF52490">
    <property type="entry name" value="Tubulin nucleotide-binding domain-like"/>
    <property type="match status" value="1"/>
</dbReference>
<evidence type="ECO:0000256" key="7">
    <source>
        <dbReference type="ARBA" id="ARBA00023134"/>
    </source>
</evidence>
<dbReference type="PRINTS" id="PR01164">
    <property type="entry name" value="GAMMATUBULIN"/>
</dbReference>
<dbReference type="STRING" id="478820.A0A196SDK3"/>
<dbReference type="EMBL" id="LXWW01000174">
    <property type="protein sequence ID" value="OAO15088.1"/>
    <property type="molecule type" value="Genomic_DNA"/>
</dbReference>
<dbReference type="GO" id="GO:0031122">
    <property type="term" value="P:cytoplasmic microtubule organization"/>
    <property type="evidence" value="ECO:0007669"/>
    <property type="project" value="InterPro"/>
</dbReference>
<keyword evidence="5 9" id="KW-0493">Microtubule</keyword>
<keyword evidence="13" id="KW-1185">Reference proteome</keyword>
<dbReference type="FunFam" id="3.40.50.1440:FF:000049">
    <property type="entry name" value="Tubulin gamma chain"/>
    <property type="match status" value="1"/>
</dbReference>
<dbReference type="PANTHER" id="PTHR11588">
    <property type="entry name" value="TUBULIN"/>
    <property type="match status" value="1"/>
</dbReference>
<dbReference type="OrthoDB" id="10249382at2759"/>
<dbReference type="SMART" id="SM00865">
    <property type="entry name" value="Tubulin_C"/>
    <property type="match status" value="1"/>
</dbReference>
<dbReference type="InterPro" id="IPR036525">
    <property type="entry name" value="Tubulin/FtsZ_GTPase_sf"/>
</dbReference>
<dbReference type="GO" id="GO:0005874">
    <property type="term" value="C:microtubule"/>
    <property type="evidence" value="ECO:0007669"/>
    <property type="project" value="UniProtKB-KW"/>
</dbReference>
<gene>
    <name evidence="12" type="ORF">AV274_3178</name>
</gene>
<organism evidence="12 13">
    <name type="scientific">Blastocystis sp. subtype 1 (strain ATCC 50177 / NandII)</name>
    <dbReference type="NCBI Taxonomy" id="478820"/>
    <lineage>
        <taxon>Eukaryota</taxon>
        <taxon>Sar</taxon>
        <taxon>Stramenopiles</taxon>
        <taxon>Bigyra</taxon>
        <taxon>Opalozoa</taxon>
        <taxon>Opalinata</taxon>
        <taxon>Blastocystidae</taxon>
        <taxon>Blastocystis</taxon>
    </lineage>
</organism>
<dbReference type="InterPro" id="IPR000217">
    <property type="entry name" value="Tubulin"/>
</dbReference>
<sequence>MPREIVTVQVGQCGNQIGFEFWKKLCAEHGIGSDGILQENAESGLDRKDVFFYQADNSHFVPRAVLFDLEPRVIDSIKQSEYRDFYNPENIFIGADGIGAGNNWGSGYEQGRSFREETMDILTREAENSDSLEGFMLMHSIAGGTGSGMGSFLLENLNDAFPKKLIQTYSVFPNLEGASDVVVQAYNSIPTTRRLIQYADSVVVLDNEALNAIATDRLHLSNPTISQVNSIVSTVMAASTATMRYPGYMNNNLIGLLASLIPQPRLHFIMTSYTPFTIDDSAASVRKTSVNDVMRRLLQNKNLMVSVNTRTGRYISIVDIIQGLVDPMEIHKSLQRIREQNLHQFVPWGPTSIQVALSKPSPYLQSTHRVTGLMMANHTSMGTLFAKLANQFDRSFKRRAYLHNYTEIETLKDLTEFEESRGIVGDTIEEYQKAESANYVET</sequence>
<reference evidence="12 13" key="1">
    <citation type="submission" date="2016-05" db="EMBL/GenBank/DDBJ databases">
        <title>Nuclear genome of Blastocystis sp. subtype 1 NandII.</title>
        <authorList>
            <person name="Gentekaki E."/>
            <person name="Curtis B."/>
            <person name="Stairs C."/>
            <person name="Eme L."/>
            <person name="Herman E."/>
            <person name="Klimes V."/>
            <person name="Arias M.C."/>
            <person name="Elias M."/>
            <person name="Hilliou F."/>
            <person name="Klute M."/>
            <person name="Malik S.-B."/>
            <person name="Pightling A."/>
            <person name="Rachubinski R."/>
            <person name="Salas D."/>
            <person name="Schlacht A."/>
            <person name="Suga H."/>
            <person name="Archibald J."/>
            <person name="Ball S.G."/>
            <person name="Clark G."/>
            <person name="Dacks J."/>
            <person name="Van Der Giezen M."/>
            <person name="Tsaousis A."/>
            <person name="Roger A."/>
        </authorList>
    </citation>
    <scope>NUCLEOTIDE SEQUENCE [LARGE SCALE GENOMIC DNA]</scope>
    <source>
        <strain evidence="13">ATCC 50177 / NandII</strain>
    </source>
</reference>
<dbReference type="GO" id="GO:0007020">
    <property type="term" value="P:microtubule nucleation"/>
    <property type="evidence" value="ECO:0007669"/>
    <property type="project" value="InterPro"/>
</dbReference>